<gene>
    <name evidence="6" type="ORF">SAMN05660991_01837</name>
</gene>
<organism evidence="6 7">
    <name type="scientific">Trujillonella endophytica</name>
    <dbReference type="NCBI Taxonomy" id="673521"/>
    <lineage>
        <taxon>Bacteria</taxon>
        <taxon>Bacillati</taxon>
        <taxon>Actinomycetota</taxon>
        <taxon>Actinomycetes</taxon>
        <taxon>Geodermatophilales</taxon>
        <taxon>Geodermatophilaceae</taxon>
        <taxon>Trujillonella</taxon>
    </lineage>
</organism>
<keyword evidence="2 4" id="KW-0238">DNA-binding</keyword>
<dbReference type="OrthoDB" id="4377220at2"/>
<dbReference type="InterPro" id="IPR009057">
    <property type="entry name" value="Homeodomain-like_sf"/>
</dbReference>
<dbReference type="RefSeq" id="WP_091942314.1">
    <property type="nucleotide sequence ID" value="NZ_FOEE01000004.1"/>
</dbReference>
<sequence>MPRPRVHAPDTVLDAAEELLAERGRGRLTVRALAERSGVSNGSIYHAFGSLETVVGSAWLRRARQFLGLQRAAVDDALAAGDVQGAVQAAADAPARLAAEDLRAAQLLVAVRRDELLTDGLAPEVAADLRALDAQLLDLLRRLARAAWDRGDAAAVEVLTRCVVRLPAALLFGEIRAGRVSPHTRAQLAAAVGAVLDCGPPP</sequence>
<dbReference type="PANTHER" id="PTHR30055">
    <property type="entry name" value="HTH-TYPE TRANSCRIPTIONAL REGULATOR RUTR"/>
    <property type="match status" value="1"/>
</dbReference>
<dbReference type="AlphaFoldDB" id="A0A1H8SMR3"/>
<evidence type="ECO:0000256" key="2">
    <source>
        <dbReference type="ARBA" id="ARBA00023125"/>
    </source>
</evidence>
<keyword evidence="7" id="KW-1185">Reference proteome</keyword>
<keyword evidence="3" id="KW-0804">Transcription</keyword>
<evidence type="ECO:0000259" key="5">
    <source>
        <dbReference type="PROSITE" id="PS50977"/>
    </source>
</evidence>
<feature type="domain" description="HTH tetR-type" evidence="5">
    <location>
        <begin position="6"/>
        <end position="66"/>
    </location>
</feature>
<dbReference type="GO" id="GO:0003700">
    <property type="term" value="F:DNA-binding transcription factor activity"/>
    <property type="evidence" value="ECO:0007669"/>
    <property type="project" value="TreeGrafter"/>
</dbReference>
<evidence type="ECO:0000256" key="1">
    <source>
        <dbReference type="ARBA" id="ARBA00023015"/>
    </source>
</evidence>
<evidence type="ECO:0000256" key="4">
    <source>
        <dbReference type="PROSITE-ProRule" id="PRU00335"/>
    </source>
</evidence>
<proteinExistence type="predicted"/>
<dbReference type="GO" id="GO:0000976">
    <property type="term" value="F:transcription cis-regulatory region binding"/>
    <property type="evidence" value="ECO:0007669"/>
    <property type="project" value="TreeGrafter"/>
</dbReference>
<dbReference type="Proteomes" id="UP000198960">
    <property type="component" value="Unassembled WGS sequence"/>
</dbReference>
<feature type="DNA-binding region" description="H-T-H motif" evidence="4">
    <location>
        <begin position="29"/>
        <end position="48"/>
    </location>
</feature>
<dbReference type="PRINTS" id="PR00455">
    <property type="entry name" value="HTHTETR"/>
</dbReference>
<keyword evidence="1" id="KW-0805">Transcription regulation</keyword>
<evidence type="ECO:0000313" key="7">
    <source>
        <dbReference type="Proteomes" id="UP000198960"/>
    </source>
</evidence>
<protein>
    <submittedName>
        <fullName evidence="6">Transcriptional regulator, TetR family</fullName>
    </submittedName>
</protein>
<dbReference type="Gene3D" id="1.10.357.10">
    <property type="entry name" value="Tetracycline Repressor, domain 2"/>
    <property type="match status" value="1"/>
</dbReference>
<reference evidence="7" key="1">
    <citation type="submission" date="2016-10" db="EMBL/GenBank/DDBJ databases">
        <authorList>
            <person name="Varghese N."/>
            <person name="Submissions S."/>
        </authorList>
    </citation>
    <scope>NUCLEOTIDE SEQUENCE [LARGE SCALE GENOMIC DNA]</scope>
    <source>
        <strain evidence="7">DSM 45413</strain>
    </source>
</reference>
<accession>A0A1H8SMR3</accession>
<dbReference type="InterPro" id="IPR050109">
    <property type="entry name" value="HTH-type_TetR-like_transc_reg"/>
</dbReference>
<dbReference type="Pfam" id="PF00440">
    <property type="entry name" value="TetR_N"/>
    <property type="match status" value="1"/>
</dbReference>
<dbReference type="SUPFAM" id="SSF46689">
    <property type="entry name" value="Homeodomain-like"/>
    <property type="match status" value="1"/>
</dbReference>
<dbReference type="InterPro" id="IPR001647">
    <property type="entry name" value="HTH_TetR"/>
</dbReference>
<dbReference type="EMBL" id="FOEE01000004">
    <property type="protein sequence ID" value="SEO79865.1"/>
    <property type="molecule type" value="Genomic_DNA"/>
</dbReference>
<dbReference type="STRING" id="673521.SAMN05660991_01837"/>
<name>A0A1H8SMR3_9ACTN</name>
<dbReference type="PROSITE" id="PS50977">
    <property type="entry name" value="HTH_TETR_2"/>
    <property type="match status" value="1"/>
</dbReference>
<dbReference type="PANTHER" id="PTHR30055:SF234">
    <property type="entry name" value="HTH-TYPE TRANSCRIPTIONAL REGULATOR BETI"/>
    <property type="match status" value="1"/>
</dbReference>
<evidence type="ECO:0000256" key="3">
    <source>
        <dbReference type="ARBA" id="ARBA00023163"/>
    </source>
</evidence>
<evidence type="ECO:0000313" key="6">
    <source>
        <dbReference type="EMBL" id="SEO79865.1"/>
    </source>
</evidence>